<evidence type="ECO:0000313" key="5">
    <source>
        <dbReference type="EMBL" id="MCW1933572.1"/>
    </source>
</evidence>
<comment type="caution">
    <text evidence="5">The sequence shown here is derived from an EMBL/GenBank/DDBJ whole genome shotgun (WGS) entry which is preliminary data.</text>
</comment>
<protein>
    <submittedName>
        <fullName evidence="5">ABC transporter substrate-binding protein</fullName>
    </submittedName>
</protein>
<dbReference type="CDD" id="cd06343">
    <property type="entry name" value="PBP1_ABC_ligand_binding-like"/>
    <property type="match status" value="1"/>
</dbReference>
<name>A0ABT3H1A4_9RHOB</name>
<dbReference type="EMBL" id="JAPDFL010000001">
    <property type="protein sequence ID" value="MCW1933572.1"/>
    <property type="molecule type" value="Genomic_DNA"/>
</dbReference>
<dbReference type="PANTHER" id="PTHR47235">
    <property type="entry name" value="BLR6548 PROTEIN"/>
    <property type="match status" value="1"/>
</dbReference>
<dbReference type="Proteomes" id="UP001208938">
    <property type="component" value="Unassembled WGS sequence"/>
</dbReference>
<dbReference type="InterPro" id="IPR028081">
    <property type="entry name" value="Leu-bd"/>
</dbReference>
<evidence type="ECO:0000256" key="1">
    <source>
        <dbReference type="ARBA" id="ARBA00010062"/>
    </source>
</evidence>
<dbReference type="InterPro" id="IPR028082">
    <property type="entry name" value="Peripla_BP_I"/>
</dbReference>
<gene>
    <name evidence="5" type="ORF">OKW52_15235</name>
</gene>
<keyword evidence="6" id="KW-1185">Reference proteome</keyword>
<evidence type="ECO:0000259" key="4">
    <source>
        <dbReference type="Pfam" id="PF13458"/>
    </source>
</evidence>
<dbReference type="Gene3D" id="3.40.50.2300">
    <property type="match status" value="2"/>
</dbReference>
<proteinExistence type="inferred from homology"/>
<comment type="similarity">
    <text evidence="1">Belongs to the leucine-binding protein family.</text>
</comment>
<reference evidence="5 6" key="1">
    <citation type="submission" date="2022-10" db="EMBL/GenBank/DDBJ databases">
        <title>Pararhodobacter sp. nov., isolated from marine algae.</title>
        <authorList>
            <person name="Choi B.J."/>
            <person name="Kim J.M."/>
            <person name="Lee J.K."/>
            <person name="Choi D.G."/>
            <person name="Jeon C.O."/>
        </authorList>
    </citation>
    <scope>NUCLEOTIDE SEQUENCE [LARGE SCALE GENOMIC DNA]</scope>
    <source>
        <strain evidence="5 6">ZQ420</strain>
    </source>
</reference>
<evidence type="ECO:0000256" key="2">
    <source>
        <dbReference type="ARBA" id="ARBA00022729"/>
    </source>
</evidence>
<organism evidence="5 6">
    <name type="scientific">Pararhodobacter zhoushanensis</name>
    <dbReference type="NCBI Taxonomy" id="2479545"/>
    <lineage>
        <taxon>Bacteria</taxon>
        <taxon>Pseudomonadati</taxon>
        <taxon>Pseudomonadota</taxon>
        <taxon>Alphaproteobacteria</taxon>
        <taxon>Rhodobacterales</taxon>
        <taxon>Paracoccaceae</taxon>
        <taxon>Pararhodobacter</taxon>
    </lineage>
</organism>
<feature type="domain" description="Leucine-binding protein" evidence="4">
    <location>
        <begin position="34"/>
        <end position="383"/>
    </location>
</feature>
<dbReference type="RefSeq" id="WP_264506465.1">
    <property type="nucleotide sequence ID" value="NZ_JAPDFL010000001.1"/>
</dbReference>
<dbReference type="PANTHER" id="PTHR47235:SF1">
    <property type="entry name" value="BLR6548 PROTEIN"/>
    <property type="match status" value="1"/>
</dbReference>
<feature type="signal peptide" evidence="3">
    <location>
        <begin position="1"/>
        <end position="22"/>
    </location>
</feature>
<dbReference type="SUPFAM" id="SSF53822">
    <property type="entry name" value="Periplasmic binding protein-like I"/>
    <property type="match status" value="1"/>
</dbReference>
<evidence type="ECO:0000313" key="6">
    <source>
        <dbReference type="Proteomes" id="UP001208938"/>
    </source>
</evidence>
<accession>A0ABT3H1A4</accession>
<evidence type="ECO:0000256" key="3">
    <source>
        <dbReference type="SAM" id="SignalP"/>
    </source>
</evidence>
<dbReference type="Pfam" id="PF13458">
    <property type="entry name" value="Peripla_BP_6"/>
    <property type="match status" value="1"/>
</dbReference>
<sequence>MTIKNTLGALAMLAMAASPALAQAQYGPGASDTEIRIGNTMPYSGPASVFAVNGRMIAAVIARANAEGGINGRQINFISYDDAYNPARTMEQTRRLVERDEVLFIAAPVGSAHNIAIQRYLNQREVPHLLLLAGGTRWNDPQTYPWTVSGLLSPYGLEGYAFAQNAVAENPTASIAVLYQNDDLGREYLHGVERGIEGTGATIASALSFEVVDPSVDGQIVSLQATGADTLMLFGVPRAVAQAIRKAADLGWTPARYMGSVASVIQTSLVPAGVEISTGIITSATQQDASDEAFQQTQAYRDYMDTIEGYYPDAEPTNGSVISGYNTGHVLLQILREAGDTLTRQNILDVARNLSTVDAPLMLPGIPLATSPDNYQMIRGIQLERFNGQSYDLFGDVVEF</sequence>
<keyword evidence="2 3" id="KW-0732">Signal</keyword>
<feature type="chain" id="PRO_5046901075" evidence="3">
    <location>
        <begin position="23"/>
        <end position="400"/>
    </location>
</feature>